<organism evidence="3 4">
    <name type="scientific">Puccinia graminis f. sp. tritici</name>
    <dbReference type="NCBI Taxonomy" id="56615"/>
    <lineage>
        <taxon>Eukaryota</taxon>
        <taxon>Fungi</taxon>
        <taxon>Dikarya</taxon>
        <taxon>Basidiomycota</taxon>
        <taxon>Pucciniomycotina</taxon>
        <taxon>Pucciniomycetes</taxon>
        <taxon>Pucciniales</taxon>
        <taxon>Pucciniaceae</taxon>
        <taxon>Puccinia</taxon>
    </lineage>
</organism>
<evidence type="ECO:0000313" key="4">
    <source>
        <dbReference type="Proteomes" id="UP000324748"/>
    </source>
</evidence>
<feature type="compositionally biased region" description="Polar residues" evidence="1">
    <location>
        <begin position="54"/>
        <end position="65"/>
    </location>
</feature>
<evidence type="ECO:0000256" key="2">
    <source>
        <dbReference type="SAM" id="SignalP"/>
    </source>
</evidence>
<dbReference type="AlphaFoldDB" id="A0A5B0NFV8"/>
<accession>A0A5B0NFV8</accession>
<protein>
    <submittedName>
        <fullName evidence="3">Uncharacterized protein</fullName>
    </submittedName>
</protein>
<reference evidence="3 4" key="1">
    <citation type="submission" date="2019-05" db="EMBL/GenBank/DDBJ databases">
        <title>Emergence of the Ug99 lineage of the wheat stem rust pathogen through somatic hybridization.</title>
        <authorList>
            <person name="Li F."/>
            <person name="Upadhyaya N.M."/>
            <person name="Sperschneider J."/>
            <person name="Matny O."/>
            <person name="Nguyen-Phuc H."/>
            <person name="Mago R."/>
            <person name="Raley C."/>
            <person name="Miller M.E."/>
            <person name="Silverstein K.A.T."/>
            <person name="Henningsen E."/>
            <person name="Hirsch C.D."/>
            <person name="Visser B."/>
            <person name="Pretorius Z.A."/>
            <person name="Steffenson B.J."/>
            <person name="Schwessinger B."/>
            <person name="Dodds P.N."/>
            <person name="Figueroa M."/>
        </authorList>
    </citation>
    <scope>NUCLEOTIDE SEQUENCE [LARGE SCALE GENOMIC DNA]</scope>
    <source>
        <strain evidence="3">21-0</strain>
    </source>
</reference>
<dbReference type="Proteomes" id="UP000324748">
    <property type="component" value="Unassembled WGS sequence"/>
</dbReference>
<evidence type="ECO:0000256" key="1">
    <source>
        <dbReference type="SAM" id="MobiDB-lite"/>
    </source>
</evidence>
<feature type="region of interest" description="Disordered" evidence="1">
    <location>
        <begin position="53"/>
        <end position="107"/>
    </location>
</feature>
<keyword evidence="2" id="KW-0732">Signal</keyword>
<evidence type="ECO:0000313" key="3">
    <source>
        <dbReference type="EMBL" id="KAA1086848.1"/>
    </source>
</evidence>
<feature type="chain" id="PRO_5023065863" evidence="2">
    <location>
        <begin position="23"/>
        <end position="835"/>
    </location>
</feature>
<dbReference type="OrthoDB" id="2498304at2759"/>
<gene>
    <name evidence="3" type="ORF">PGT21_013327</name>
</gene>
<comment type="caution">
    <text evidence="3">The sequence shown here is derived from an EMBL/GenBank/DDBJ whole genome shotgun (WGS) entry which is preliminary data.</text>
</comment>
<keyword evidence="4" id="KW-1185">Reference proteome</keyword>
<sequence length="835" mass="94876">MRTHKPCLAILGFVCFLSSSHSLHISRLQSRALHHAETVLSDSEPLGEAMRNGLQRQPTTPTTGESKLLAPDTQGSGGHSETIKQPVSSEATREGLVPESHPPEPELTKFGKIKNKVMDSYQAFKTKPQFLAGLVKPFENLQKAKEARNQRTTAQRMENFIQIRNQLSKALVEDEKSNGENNLDLDKLAAQLEQKLSKASKPLKSDDNASPFTKAYLDDYLKKLKSHQTIVNQLKNVQKQWSSTEIISPDLTPTELALQSEILSFIREVNEIGFHNRFWEDLHVIQVSINQELKKWPAESFGYLRQHIPNLTKEYLIDKISSRPQKFVAARALQLKGKPLEELPGNSYLTVEQVIERLPSDLGDGEMEMVMYRYAVIKKFEALLQKIRQEATSLLEERLKLSVQPVSPTEANHQLKKLFSSPTKQDSMWLDQTFEKFYGTSPATVFMKLRGIPEDQILMRSVLDNNVESLAFLSEDKMEALRKASSDRQTFQKKLKSISSKLPPGIEKEAIETVRKEATISYPAMERPIVDKLHSQHIISDELKAKLNPPGGLSLEKYLKALGTQDELRKTLMSKFQSDLRKRLEAPQDDPKETLDRTVTLLAQSHIDQLDIKARVKYLKPDSLLSRRPPGFGETLGLYDPEKLTHLADGPQEPAILAKAYVEAHLPLTPLAEYKSDLDELLSEVKIPQIAPDAKFSDDLGFTDRLALFDQRLSAIYLEPFTEDDPRLSGTQYQRLTKESRESLNNLVHTIYSNRRKFDAITQEERLLSGQIEKIEAELAPQLPVVTKVMKATLKPEKPFKRLAKDFFSKKLYTPILRFLKKLMKTAKSKLQKVT</sequence>
<feature type="signal peptide" evidence="2">
    <location>
        <begin position="1"/>
        <end position="22"/>
    </location>
</feature>
<dbReference type="EMBL" id="VSWC01000105">
    <property type="protein sequence ID" value="KAA1086848.1"/>
    <property type="molecule type" value="Genomic_DNA"/>
</dbReference>
<proteinExistence type="predicted"/>
<name>A0A5B0NFV8_PUCGR</name>